<evidence type="ECO:0000256" key="1">
    <source>
        <dbReference type="SAM" id="Phobius"/>
    </source>
</evidence>
<feature type="transmembrane region" description="Helical" evidence="1">
    <location>
        <begin position="47"/>
        <end position="65"/>
    </location>
</feature>
<accession>A0ABU7JYT5</accession>
<evidence type="ECO:0000313" key="2">
    <source>
        <dbReference type="EMBL" id="MEE2035050.1"/>
    </source>
</evidence>
<comment type="caution">
    <text evidence="2">The sequence shown here is derived from an EMBL/GenBank/DDBJ whole genome shotgun (WGS) entry which is preliminary data.</text>
</comment>
<reference evidence="2 3" key="1">
    <citation type="submission" date="2023-08" db="EMBL/GenBank/DDBJ databases">
        <authorList>
            <person name="Girao M."/>
            <person name="Carvalho M.F."/>
        </authorList>
    </citation>
    <scope>NUCLEOTIDE SEQUENCE [LARGE SCALE GENOMIC DNA]</scope>
    <source>
        <strain evidence="2 3">CC-R104</strain>
    </source>
</reference>
<name>A0ABU7JYT5_9NOCA</name>
<feature type="transmembrane region" description="Helical" evidence="1">
    <location>
        <begin position="20"/>
        <end position="41"/>
    </location>
</feature>
<keyword evidence="1" id="KW-0472">Membrane</keyword>
<protein>
    <submittedName>
        <fullName evidence="2">Uncharacterized protein</fullName>
    </submittedName>
</protein>
<evidence type="ECO:0000313" key="3">
    <source>
        <dbReference type="Proteomes" id="UP001331936"/>
    </source>
</evidence>
<dbReference type="Proteomes" id="UP001331936">
    <property type="component" value="Unassembled WGS sequence"/>
</dbReference>
<keyword evidence="3" id="KW-1185">Reference proteome</keyword>
<organism evidence="2 3">
    <name type="scientific">Rhodococcus chondri</name>
    <dbReference type="NCBI Taxonomy" id="3065941"/>
    <lineage>
        <taxon>Bacteria</taxon>
        <taxon>Bacillati</taxon>
        <taxon>Actinomycetota</taxon>
        <taxon>Actinomycetes</taxon>
        <taxon>Mycobacteriales</taxon>
        <taxon>Nocardiaceae</taxon>
        <taxon>Rhodococcus</taxon>
    </lineage>
</organism>
<sequence length="66" mass="6554">MFRTNAQTSGKTRERGAVLFLPAGVIGAGLFSGTVVLMAGASLVTGLFTALLMTATVGTAAVLLGP</sequence>
<keyword evidence="1" id="KW-1133">Transmembrane helix</keyword>
<keyword evidence="1" id="KW-0812">Transmembrane</keyword>
<proteinExistence type="predicted"/>
<dbReference type="RefSeq" id="WP_330154395.1">
    <property type="nucleotide sequence ID" value="NZ_JAUZMZ010000225.1"/>
</dbReference>
<gene>
    <name evidence="2" type="ORF">Q8814_23565</name>
</gene>
<dbReference type="EMBL" id="JAUZMZ010000225">
    <property type="protein sequence ID" value="MEE2035050.1"/>
    <property type="molecule type" value="Genomic_DNA"/>
</dbReference>